<reference evidence="1 2" key="1">
    <citation type="submission" date="2020-05" db="EMBL/GenBank/DDBJ databases">
        <title>Mucilaginibacter mali sp. nov.</title>
        <authorList>
            <person name="Kim H.S."/>
            <person name="Lee K.C."/>
            <person name="Suh M.K."/>
            <person name="Kim J.-S."/>
            <person name="Han K.-I."/>
            <person name="Eom M.K."/>
            <person name="Shin Y.K."/>
            <person name="Lee J.-S."/>
        </authorList>
    </citation>
    <scope>NUCLEOTIDE SEQUENCE [LARGE SCALE GENOMIC DNA]</scope>
    <source>
        <strain evidence="1 2">G2-14</strain>
    </source>
</reference>
<dbReference type="Pfam" id="PF01663">
    <property type="entry name" value="Phosphodiest"/>
    <property type="match status" value="1"/>
</dbReference>
<protein>
    <submittedName>
        <fullName evidence="1">Alkaline phosphatase family protein</fullName>
    </submittedName>
</protein>
<sequence length="559" mass="60262">MKKMITRIFPLALLMGIVYTGCKKYDNPPPVFEEFKATTTTQRKVLVISIDGLTGSELKTIAPTNIEALRKTSKYTYDVLKGQVANDVASWATMITGVSYSKHQIKDNSFLPTPKDNSHDAPAVFRNSFDYILQYKSVKTAMVTPWTELRNYVKVVDYAPIVSTDVAVKDSAINIINNSAPLGSMIVNFRDVEAAGANGGFVATNAVYKNAVLKADEYVGNLITALKARKTYATEDWLVIVTTDHGGSDVDPKPGFLIASNKNLKEEEVKKRGFNTVLFKGASVLAQVLDDKGLYDAGDTKDFTVQMQVKFNSQTSYPGFLSKSTSMIGSSITGWMFREGGAGVSAAIGGTLNGGSGKVEYSGGNAADLSWHTIALTVKMDNATTRTLTTYLDGVAVTTANILSRKSLSTTEKLTIGYKNVDNGGTALSFQAADLCYFNTALDAATLLANKNLKDITQHPKYANLTGYWPINEGAEGVLNNKAPGGYDMILSGAFTWVSMTDVPPSVTADASAAGGKSILLTSSSVAATTLYWLNVKILPEFGIDGNPFLNQFEIEFLK</sequence>
<organism evidence="1 2">
    <name type="scientific">Mucilaginibacter mali</name>
    <dbReference type="NCBI Taxonomy" id="2740462"/>
    <lineage>
        <taxon>Bacteria</taxon>
        <taxon>Pseudomonadati</taxon>
        <taxon>Bacteroidota</taxon>
        <taxon>Sphingobacteriia</taxon>
        <taxon>Sphingobacteriales</taxon>
        <taxon>Sphingobacteriaceae</taxon>
        <taxon>Mucilaginibacter</taxon>
    </lineage>
</organism>
<dbReference type="GO" id="GO:0004553">
    <property type="term" value="F:hydrolase activity, hydrolyzing O-glycosyl compounds"/>
    <property type="evidence" value="ECO:0007669"/>
    <property type="project" value="UniProtKB-ARBA"/>
</dbReference>
<keyword evidence="2" id="KW-1185">Reference proteome</keyword>
<accession>A0A7D4UBR4</accession>
<dbReference type="RefSeq" id="WP_173415745.1">
    <property type="nucleotide sequence ID" value="NZ_CP054139.1"/>
</dbReference>
<proteinExistence type="predicted"/>
<dbReference type="Pfam" id="PF13385">
    <property type="entry name" value="Laminin_G_3"/>
    <property type="match status" value="1"/>
</dbReference>
<gene>
    <name evidence="1" type="ORF">HQ865_15390</name>
</gene>
<name>A0A7D4UBR4_9SPHI</name>
<dbReference type="InterPro" id="IPR013320">
    <property type="entry name" value="ConA-like_dom_sf"/>
</dbReference>
<evidence type="ECO:0000313" key="1">
    <source>
        <dbReference type="EMBL" id="QKJ31078.1"/>
    </source>
</evidence>
<dbReference type="Gene3D" id="3.40.720.10">
    <property type="entry name" value="Alkaline Phosphatase, subunit A"/>
    <property type="match status" value="1"/>
</dbReference>
<dbReference type="InterPro" id="IPR002591">
    <property type="entry name" value="Phosphodiest/P_Trfase"/>
</dbReference>
<dbReference type="SUPFAM" id="SSF49899">
    <property type="entry name" value="Concanavalin A-like lectins/glucanases"/>
    <property type="match status" value="1"/>
</dbReference>
<dbReference type="Proteomes" id="UP000505355">
    <property type="component" value="Chromosome"/>
</dbReference>
<dbReference type="GO" id="GO:0005975">
    <property type="term" value="P:carbohydrate metabolic process"/>
    <property type="evidence" value="ECO:0007669"/>
    <property type="project" value="UniProtKB-ARBA"/>
</dbReference>
<dbReference type="Gene3D" id="2.60.120.200">
    <property type="match status" value="1"/>
</dbReference>
<dbReference type="SUPFAM" id="SSF53649">
    <property type="entry name" value="Alkaline phosphatase-like"/>
    <property type="match status" value="1"/>
</dbReference>
<dbReference type="KEGG" id="mmab:HQ865_15390"/>
<evidence type="ECO:0000313" key="2">
    <source>
        <dbReference type="Proteomes" id="UP000505355"/>
    </source>
</evidence>
<dbReference type="AlphaFoldDB" id="A0A7D4UBR4"/>
<dbReference type="InterPro" id="IPR017850">
    <property type="entry name" value="Alkaline_phosphatase_core_sf"/>
</dbReference>
<dbReference type="EMBL" id="CP054139">
    <property type="protein sequence ID" value="QKJ31078.1"/>
    <property type="molecule type" value="Genomic_DNA"/>
</dbReference>